<feature type="region of interest" description="Disordered" evidence="15">
    <location>
        <begin position="267"/>
        <end position="300"/>
    </location>
</feature>
<feature type="binding site" evidence="14">
    <location>
        <position position="40"/>
    </location>
    <ligand>
        <name>ATP</name>
        <dbReference type="ChEBI" id="CHEBI:30616"/>
    </ligand>
</feature>
<dbReference type="InterPro" id="IPR008271">
    <property type="entry name" value="Ser/Thr_kinase_AS"/>
</dbReference>
<dbReference type="Gene3D" id="1.25.10.10">
    <property type="entry name" value="Leucine-rich Repeat Variant"/>
    <property type="match status" value="1"/>
</dbReference>
<keyword evidence="4" id="KW-0723">Serine/threonine-protein kinase</keyword>
<reference evidence="18" key="1">
    <citation type="submission" date="2025-08" db="UniProtKB">
        <authorList>
            <consortium name="RefSeq"/>
        </authorList>
    </citation>
    <scope>IDENTIFICATION</scope>
    <source>
        <tissue evidence="18">Etiolated seedlings</tissue>
    </source>
</reference>
<comment type="subcellular location">
    <subcellularLocation>
        <location evidence="1">Cytoplasm</location>
        <location evidence="1">Cytoskeleton</location>
    </subcellularLocation>
</comment>
<dbReference type="GO" id="GO:0005856">
    <property type="term" value="C:cytoskeleton"/>
    <property type="evidence" value="ECO:0007669"/>
    <property type="project" value="UniProtKB-SubCell"/>
</dbReference>
<evidence type="ECO:0000256" key="11">
    <source>
        <dbReference type="ARBA" id="ARBA00047899"/>
    </source>
</evidence>
<dbReference type="CDD" id="cd14002">
    <property type="entry name" value="STKc_STK36"/>
    <property type="match status" value="1"/>
</dbReference>
<dbReference type="SUPFAM" id="SSF56112">
    <property type="entry name" value="Protein kinase-like (PK-like)"/>
    <property type="match status" value="1"/>
</dbReference>
<keyword evidence="17" id="KW-1185">Reference proteome</keyword>
<dbReference type="InterPro" id="IPR000719">
    <property type="entry name" value="Prot_kinase_dom"/>
</dbReference>
<comment type="catalytic activity">
    <reaction evidence="11">
        <text>L-threonyl-[protein] + ATP = O-phospho-L-threonyl-[protein] + ADP + H(+)</text>
        <dbReference type="Rhea" id="RHEA:46608"/>
        <dbReference type="Rhea" id="RHEA-COMP:11060"/>
        <dbReference type="Rhea" id="RHEA-COMP:11605"/>
        <dbReference type="ChEBI" id="CHEBI:15378"/>
        <dbReference type="ChEBI" id="CHEBI:30013"/>
        <dbReference type="ChEBI" id="CHEBI:30616"/>
        <dbReference type="ChEBI" id="CHEBI:61977"/>
        <dbReference type="ChEBI" id="CHEBI:456216"/>
        <dbReference type="EC" id="2.7.11.1"/>
    </reaction>
</comment>
<dbReference type="InterPro" id="IPR011009">
    <property type="entry name" value="Kinase-like_dom_sf"/>
</dbReference>
<dbReference type="SMART" id="SM00220">
    <property type="entry name" value="S_TKc"/>
    <property type="match status" value="1"/>
</dbReference>
<dbReference type="PROSITE" id="PS50011">
    <property type="entry name" value="PROTEIN_KINASE_DOM"/>
    <property type="match status" value="1"/>
</dbReference>
<evidence type="ECO:0000256" key="8">
    <source>
        <dbReference type="ARBA" id="ARBA00022777"/>
    </source>
</evidence>
<dbReference type="PANTHER" id="PTHR22983">
    <property type="entry name" value="PROTEIN KINASE RELATED"/>
    <property type="match status" value="1"/>
</dbReference>
<dbReference type="GO" id="GO:0004674">
    <property type="term" value="F:protein serine/threonine kinase activity"/>
    <property type="evidence" value="ECO:0007669"/>
    <property type="project" value="UniProtKB-KW"/>
</dbReference>
<evidence type="ECO:0000256" key="7">
    <source>
        <dbReference type="ARBA" id="ARBA00022741"/>
    </source>
</evidence>
<keyword evidence="7 14" id="KW-0547">Nucleotide-binding</keyword>
<dbReference type="InterPro" id="IPR017441">
    <property type="entry name" value="Protein_kinase_ATP_BS"/>
</dbReference>
<evidence type="ECO:0000256" key="4">
    <source>
        <dbReference type="ARBA" id="ARBA00022527"/>
    </source>
</evidence>
<evidence type="ECO:0000313" key="17">
    <source>
        <dbReference type="Proteomes" id="UP000087171"/>
    </source>
</evidence>
<keyword evidence="8 18" id="KW-0418">Kinase</keyword>
<dbReference type="EC" id="2.7.11.1" evidence="2"/>
<evidence type="ECO:0000313" key="18">
    <source>
        <dbReference type="RefSeq" id="XP_004513201.1"/>
    </source>
</evidence>
<dbReference type="InterPro" id="IPR000225">
    <property type="entry name" value="Armadillo"/>
</dbReference>
<evidence type="ECO:0000259" key="16">
    <source>
        <dbReference type="PROSITE" id="PS50011"/>
    </source>
</evidence>
<evidence type="ECO:0000256" key="6">
    <source>
        <dbReference type="ARBA" id="ARBA00022737"/>
    </source>
</evidence>
<dbReference type="PANTHER" id="PTHR22983:SF6">
    <property type="entry name" value="SERINE_THREONINE-PROTEIN KINASE 36"/>
    <property type="match status" value="1"/>
</dbReference>
<evidence type="ECO:0000256" key="14">
    <source>
        <dbReference type="PROSITE-ProRule" id="PRU10141"/>
    </source>
</evidence>
<dbReference type="OrthoDB" id="266718at2759"/>
<protein>
    <recommendedName>
        <fullName evidence="2">non-specific serine/threonine protein kinase</fullName>
        <ecNumber evidence="2">2.7.11.1</ecNumber>
    </recommendedName>
    <alternativeName>
        <fullName evidence="13">Fused homolog</fullName>
    </alternativeName>
</protein>
<feature type="compositionally biased region" description="Polar residues" evidence="15">
    <location>
        <begin position="272"/>
        <end position="295"/>
    </location>
</feature>
<gene>
    <name evidence="18" type="primary">LOC101491830</name>
</gene>
<dbReference type="InterPro" id="IPR016024">
    <property type="entry name" value="ARM-type_fold"/>
</dbReference>
<evidence type="ECO:0000256" key="2">
    <source>
        <dbReference type="ARBA" id="ARBA00012513"/>
    </source>
</evidence>
<evidence type="ECO:0000256" key="12">
    <source>
        <dbReference type="ARBA" id="ARBA00048679"/>
    </source>
</evidence>
<dbReference type="Pfam" id="PF13646">
    <property type="entry name" value="HEAT_2"/>
    <property type="match status" value="1"/>
</dbReference>
<keyword evidence="6" id="KW-0677">Repeat</keyword>
<evidence type="ECO:0000256" key="1">
    <source>
        <dbReference type="ARBA" id="ARBA00004245"/>
    </source>
</evidence>
<dbReference type="Proteomes" id="UP000087171">
    <property type="component" value="Unplaced"/>
</dbReference>
<feature type="domain" description="Protein kinase" evidence="16">
    <location>
        <begin position="7"/>
        <end position="257"/>
    </location>
</feature>
<evidence type="ECO:0000256" key="10">
    <source>
        <dbReference type="ARBA" id="ARBA00023212"/>
    </source>
</evidence>
<dbReference type="InterPro" id="IPR011989">
    <property type="entry name" value="ARM-like"/>
</dbReference>
<dbReference type="Pfam" id="PF00069">
    <property type="entry name" value="Pkinase"/>
    <property type="match status" value="1"/>
</dbReference>
<evidence type="ECO:0000256" key="5">
    <source>
        <dbReference type="ARBA" id="ARBA00022679"/>
    </source>
</evidence>
<dbReference type="FunFam" id="3.30.200.20:FF:000042">
    <property type="entry name" value="Aurora kinase A"/>
    <property type="match status" value="1"/>
</dbReference>
<dbReference type="FunFam" id="1.25.10.10:FF:000223">
    <property type="entry name" value="Serine/threonine-protein kinase TIO"/>
    <property type="match status" value="1"/>
</dbReference>
<dbReference type="GO" id="GO:0005524">
    <property type="term" value="F:ATP binding"/>
    <property type="evidence" value="ECO:0007669"/>
    <property type="project" value="UniProtKB-UniRule"/>
</dbReference>
<name>A0A1S2Z1A1_CICAR</name>
<dbReference type="GeneID" id="101491830"/>
<dbReference type="FunFam" id="1.10.510.10:FF:000292">
    <property type="entry name" value="Serine/threonine-protein kinase 36"/>
    <property type="match status" value="1"/>
</dbReference>
<evidence type="ECO:0000256" key="9">
    <source>
        <dbReference type="ARBA" id="ARBA00022840"/>
    </source>
</evidence>
<dbReference type="SUPFAM" id="SSF48371">
    <property type="entry name" value="ARM repeat"/>
    <property type="match status" value="1"/>
</dbReference>
<keyword evidence="10" id="KW-0206">Cytoskeleton</keyword>
<dbReference type="SMART" id="SM00185">
    <property type="entry name" value="ARM"/>
    <property type="match status" value="4"/>
</dbReference>
<evidence type="ECO:0000256" key="3">
    <source>
        <dbReference type="ARBA" id="ARBA00022490"/>
    </source>
</evidence>
<keyword evidence="3" id="KW-0963">Cytoplasm</keyword>
<proteinExistence type="predicted"/>
<comment type="catalytic activity">
    <reaction evidence="12">
        <text>L-seryl-[protein] + ATP = O-phospho-L-seryl-[protein] + ADP + H(+)</text>
        <dbReference type="Rhea" id="RHEA:17989"/>
        <dbReference type="Rhea" id="RHEA-COMP:9863"/>
        <dbReference type="Rhea" id="RHEA-COMP:11604"/>
        <dbReference type="ChEBI" id="CHEBI:15378"/>
        <dbReference type="ChEBI" id="CHEBI:29999"/>
        <dbReference type="ChEBI" id="CHEBI:30616"/>
        <dbReference type="ChEBI" id="CHEBI:83421"/>
        <dbReference type="ChEBI" id="CHEBI:456216"/>
        <dbReference type="EC" id="2.7.11.1"/>
    </reaction>
</comment>
<dbReference type="KEGG" id="cam:101491830"/>
<keyword evidence="9 14" id="KW-0067">ATP-binding</keyword>
<evidence type="ECO:0000256" key="13">
    <source>
        <dbReference type="ARBA" id="ARBA00075375"/>
    </source>
</evidence>
<keyword evidence="5" id="KW-0808">Transferase</keyword>
<dbReference type="STRING" id="3827.A0A1S2Z1A1"/>
<organism evidence="17 18">
    <name type="scientific">Cicer arietinum</name>
    <name type="common">Chickpea</name>
    <name type="synonym">Garbanzo</name>
    <dbReference type="NCBI Taxonomy" id="3827"/>
    <lineage>
        <taxon>Eukaryota</taxon>
        <taxon>Viridiplantae</taxon>
        <taxon>Streptophyta</taxon>
        <taxon>Embryophyta</taxon>
        <taxon>Tracheophyta</taxon>
        <taxon>Spermatophyta</taxon>
        <taxon>Magnoliopsida</taxon>
        <taxon>eudicotyledons</taxon>
        <taxon>Gunneridae</taxon>
        <taxon>Pentapetalae</taxon>
        <taxon>rosids</taxon>
        <taxon>fabids</taxon>
        <taxon>Fabales</taxon>
        <taxon>Fabaceae</taxon>
        <taxon>Papilionoideae</taxon>
        <taxon>50 kb inversion clade</taxon>
        <taxon>NPAAA clade</taxon>
        <taxon>Hologalegina</taxon>
        <taxon>IRL clade</taxon>
        <taxon>Cicereae</taxon>
        <taxon>Cicer</taxon>
    </lineage>
</organism>
<dbReference type="PROSITE" id="PS00107">
    <property type="entry name" value="PROTEIN_KINASE_ATP"/>
    <property type="match status" value="1"/>
</dbReference>
<dbReference type="RefSeq" id="XP_004513201.1">
    <property type="nucleotide sequence ID" value="XM_004513144.3"/>
</dbReference>
<dbReference type="Gene3D" id="1.10.510.10">
    <property type="entry name" value="Transferase(Phosphotransferase) domain 1"/>
    <property type="match status" value="1"/>
</dbReference>
<accession>A0A1S2Z1A1</accession>
<sequence length="1342" mass="146696">MGSVENYHVIELVGEGSFGKVYKGRRKHTGQTVAMKFIMKHGKTEKDIHNLRQEIEILRKLKHENIIQMLDSFESPQEFCVVTEFAQGELFEVLEDDKCLPEEQVQAIAKQLVRALHYLHSNRIIHRDMKPQNILIGSGSIVKLCDFGFARAMSTNTVVLRSIKGTPLYMAPELVREQPYNHTVDLWSLGVILYELFVGQPPFYTNSVYALIRHIVKDPVKYPDRMTPNFKSFLKGLLNKAPESRLTWPALLEHPFVKETIDELEARELPEISSSPNDSNTSQRVEGKTIQTSSGKDNRATGLEEHVASPLKNEAQLNGPNMNKINSKVLDESPGFSNQNDVGESGCQRLDKLESNSRTVKGAKIIGQDNEALGHVLQPLKRWSKGSQNICSDQDLPDSNQSLRILSNLVAAGVFSSTGQIDELISELLLFTRSVVAMKSAEIIDLMTKGFSITKVLLDNGGSCWLSSYLNHWIELVEIYSQVVTSINDASGRILYESSACITVMLSKVAQVLRSSPQISGSETLNETANRIIEHAKTSGLVDHLCLCLATSGSSLIAGSSNMLRAASEACRAVWSLVNALDVLFMKKSAVLFPINALWSHSLQRMEIMDHGQDPLFDAESTKIVDSMTRAFLRSKGVQVAVYYCFHQRIESATICGLQLLSRCCLHSGIVPAVLCGLPSSLPVTTIVSGGGDGTIVSEIFSVLSICSSSLNKDAHSVEPSHTKCKLANPSALVRHSCLILAIIARYLKSTGRNSAICMLTSSPKKQLARLSVLAHYISSDDKAKASFQLQSGSAMLALASILSLESGTLMESPISETAIPLIPRTSTLSDHLKFSSGNENELDTGNVNGKLPFWLGARDGCVGLLDSKLKWGGPLAVQQFCASGIPLLLIGLLSNGFSNASQGKDCLNDIVGLSPIGVVWTISSLCHCLSGGALIFRQILIKNEHVKLISNLICDVHLKLIKGWTGPGGGRVGVRDLINAVIDLLAFPFVAVQNAPGLPSATASVSSGFLLNVGSPGQRVCLEDKDTVKAIEEDMGKYIKILMEAGVPGIVLRCLDHMELNDLGRPVAFLAKMVCHRPLAVQLVSKGLLDPNRMRRLFDSTGPKVVMLDALMIISDLARMDKGFYEYIKGASILEFLKSFLSHEDPNMRAKACSALGNMCRHSAHFYSSLARYQIVSILIDRCSDPDQRTRKFACFAIGNAAYHNDVLYEELRRSIPHLANLLQMAEEDKTKANAAGALSNLVRNSDKLCEDIVSKGAVQSLLKLISDYAVSALNPTRNDSTNESPLKIALFSLAKMCAHPLCRQFIRSSPLFPVIGKLQQSPESSIAKYASVIVSKVAEP</sequence>
<dbReference type="PaxDb" id="3827-XP_004513201.1"/>
<evidence type="ECO:0000256" key="15">
    <source>
        <dbReference type="SAM" id="MobiDB-lite"/>
    </source>
</evidence>
<dbReference type="GO" id="GO:0005737">
    <property type="term" value="C:cytoplasm"/>
    <property type="evidence" value="ECO:0007669"/>
    <property type="project" value="UniProtKB-ARBA"/>
</dbReference>
<dbReference type="PROSITE" id="PS00108">
    <property type="entry name" value="PROTEIN_KINASE_ST"/>
    <property type="match status" value="1"/>
</dbReference>
<dbReference type="eggNOG" id="KOG0597">
    <property type="taxonomic scope" value="Eukaryota"/>
</dbReference>